<evidence type="ECO:0000256" key="3">
    <source>
        <dbReference type="ARBA" id="ARBA00016573"/>
    </source>
</evidence>
<evidence type="ECO:0000313" key="7">
    <source>
        <dbReference type="Proteomes" id="UP000695000"/>
    </source>
</evidence>
<organism evidence="7 8">
    <name type="scientific">Nicrophorus vespilloides</name>
    <name type="common">Boreal carrion beetle</name>
    <dbReference type="NCBI Taxonomy" id="110193"/>
    <lineage>
        <taxon>Eukaryota</taxon>
        <taxon>Metazoa</taxon>
        <taxon>Ecdysozoa</taxon>
        <taxon>Arthropoda</taxon>
        <taxon>Hexapoda</taxon>
        <taxon>Insecta</taxon>
        <taxon>Pterygota</taxon>
        <taxon>Neoptera</taxon>
        <taxon>Endopterygota</taxon>
        <taxon>Coleoptera</taxon>
        <taxon>Polyphaga</taxon>
        <taxon>Staphyliniformia</taxon>
        <taxon>Silphidae</taxon>
        <taxon>Nicrophorinae</taxon>
        <taxon>Nicrophorus</taxon>
    </lineage>
</organism>
<name>A0ABM1MGK5_NICVS</name>
<dbReference type="PANTHER" id="PTHR13072:SF0">
    <property type="entry name" value="DYNACTIN SUBUNIT 6"/>
    <property type="match status" value="1"/>
</dbReference>
<accession>A0ABM1MGK5</accession>
<dbReference type="GeneID" id="108560591"/>
<dbReference type="SUPFAM" id="SSF51161">
    <property type="entry name" value="Trimeric LpxA-like enzymes"/>
    <property type="match status" value="1"/>
</dbReference>
<evidence type="ECO:0000256" key="2">
    <source>
        <dbReference type="ARBA" id="ARBA00007719"/>
    </source>
</evidence>
<keyword evidence="5" id="KW-0206">Cytoskeleton</keyword>
<dbReference type="Proteomes" id="UP000695000">
    <property type="component" value="Unplaced"/>
</dbReference>
<comment type="function">
    <text evidence="6">Part of the dynactin complex that activates the molecular motor dynein for ultra-processive transport along microtubules.</text>
</comment>
<comment type="subcellular location">
    <subcellularLocation>
        <location evidence="1">Cytoplasm</location>
        <location evidence="1">Cytoskeleton</location>
    </subcellularLocation>
</comment>
<gene>
    <name evidence="8" type="primary">LOC108560591</name>
</gene>
<evidence type="ECO:0000256" key="1">
    <source>
        <dbReference type="ARBA" id="ARBA00004245"/>
    </source>
</evidence>
<protein>
    <recommendedName>
        <fullName evidence="3">Dynactin subunit 6</fullName>
    </recommendedName>
</protein>
<comment type="similarity">
    <text evidence="2">Belongs to the dynactin subunits 5/6 family. Dynactin subunit 6 subfamily.</text>
</comment>
<dbReference type="CDD" id="cd04646">
    <property type="entry name" value="LbH_Dynactin_6"/>
    <property type="match status" value="1"/>
</dbReference>
<dbReference type="Pfam" id="PF21711">
    <property type="entry name" value="DCTN5"/>
    <property type="match status" value="1"/>
</dbReference>
<evidence type="ECO:0000256" key="5">
    <source>
        <dbReference type="ARBA" id="ARBA00023212"/>
    </source>
</evidence>
<dbReference type="Gene3D" id="2.160.10.10">
    <property type="entry name" value="Hexapeptide repeat proteins"/>
    <property type="match status" value="1"/>
</dbReference>
<dbReference type="RefSeq" id="XP_017773705.1">
    <property type="nucleotide sequence ID" value="XM_017918216.1"/>
</dbReference>
<evidence type="ECO:0000256" key="6">
    <source>
        <dbReference type="ARBA" id="ARBA00034687"/>
    </source>
</evidence>
<sequence>MSSKQTPKISSGALVCGDNKMHGDITFGTNSIVHPSCTISAESGPIIFGDTCIIEEQAKIIHRVPFYRTDKNPVMFIGSNNVFEIDCTVEAAKIGNNNIFEPKCFVGNKVTITDGCVIGAGCVLTDEQVLPKNTIVHGSGCKQREALDQPNPQFGLMDTLMRLLPNYHHIRKPIKKP</sequence>
<dbReference type="InterPro" id="IPR011004">
    <property type="entry name" value="Trimer_LpxA-like_sf"/>
</dbReference>
<evidence type="ECO:0000313" key="8">
    <source>
        <dbReference type="RefSeq" id="XP_017773705.1"/>
    </source>
</evidence>
<dbReference type="PANTHER" id="PTHR13072">
    <property type="entry name" value="DYNACTIN 6"/>
    <property type="match status" value="1"/>
</dbReference>
<keyword evidence="4" id="KW-0963">Cytoplasm</keyword>
<proteinExistence type="inferred from homology"/>
<keyword evidence="7" id="KW-1185">Reference proteome</keyword>
<dbReference type="InterPro" id="IPR027777">
    <property type="entry name" value="DCTN6"/>
</dbReference>
<evidence type="ECO:0000256" key="4">
    <source>
        <dbReference type="ARBA" id="ARBA00022490"/>
    </source>
</evidence>
<reference evidence="8" key="1">
    <citation type="submission" date="2025-08" db="UniProtKB">
        <authorList>
            <consortium name="RefSeq"/>
        </authorList>
    </citation>
    <scope>IDENTIFICATION</scope>
    <source>
        <tissue evidence="8">Whole Larva</tissue>
    </source>
</reference>